<keyword evidence="3" id="KW-0812">Transmembrane</keyword>
<reference evidence="6 7" key="1">
    <citation type="submission" date="2024-01" db="EMBL/GenBank/DDBJ databases">
        <title>The genomes of 5 underutilized Papilionoideae crops provide insights into root nodulation and disease resistanc.</title>
        <authorList>
            <person name="Yuan L."/>
        </authorList>
    </citation>
    <scope>NUCLEOTIDE SEQUENCE [LARGE SCALE GENOMIC DNA]</scope>
    <source>
        <strain evidence="6">ZHUSHIDOU_FW_LH</strain>
        <tissue evidence="6">Leaf</tissue>
    </source>
</reference>
<accession>A0AAN9ECA0</accession>
<dbReference type="Proteomes" id="UP001372338">
    <property type="component" value="Unassembled WGS sequence"/>
</dbReference>
<evidence type="ECO:0000256" key="1">
    <source>
        <dbReference type="ARBA" id="ARBA00004141"/>
    </source>
</evidence>
<evidence type="ECO:0000256" key="2">
    <source>
        <dbReference type="ARBA" id="ARBA00010199"/>
    </source>
</evidence>
<dbReference type="PANTHER" id="PTHR42893:SF8">
    <property type="entry name" value="PROTEIN DETOXIFICATION"/>
    <property type="match status" value="1"/>
</dbReference>
<evidence type="ECO:0000256" key="5">
    <source>
        <dbReference type="ARBA" id="ARBA00023136"/>
    </source>
</evidence>
<sequence length="120" mass="13032">MSLSLLREWLVSSGQFAGYDLEAGLLIRVVNSTTMAARPGPLAMVAHQICLQVWLSVSLLADAQGAADQFVSVSQPITALAFIFDGLNYGISDFWLAACSMVRSKVHNILTLTIRLDQFS</sequence>
<dbReference type="InterPro" id="IPR044644">
    <property type="entry name" value="DinF-like"/>
</dbReference>
<evidence type="ECO:0000313" key="7">
    <source>
        <dbReference type="Proteomes" id="UP001372338"/>
    </source>
</evidence>
<protein>
    <submittedName>
        <fullName evidence="6">Uncharacterized protein</fullName>
    </submittedName>
</protein>
<keyword evidence="4" id="KW-1133">Transmembrane helix</keyword>
<comment type="caution">
    <text evidence="6">The sequence shown here is derived from an EMBL/GenBank/DDBJ whole genome shotgun (WGS) entry which is preliminary data.</text>
</comment>
<dbReference type="AlphaFoldDB" id="A0AAN9ECA0"/>
<name>A0AAN9ECA0_CROPI</name>
<dbReference type="GO" id="GO:0016020">
    <property type="term" value="C:membrane"/>
    <property type="evidence" value="ECO:0007669"/>
    <property type="project" value="UniProtKB-SubCell"/>
</dbReference>
<comment type="similarity">
    <text evidence="2">Belongs to the multi antimicrobial extrusion (MATE) (TC 2.A.66.1) family.</text>
</comment>
<proteinExistence type="inferred from homology"/>
<dbReference type="EMBL" id="JAYWIO010000007">
    <property type="protein sequence ID" value="KAK7253015.1"/>
    <property type="molecule type" value="Genomic_DNA"/>
</dbReference>
<comment type="subcellular location">
    <subcellularLocation>
        <location evidence="1">Membrane</location>
        <topology evidence="1">Multi-pass membrane protein</topology>
    </subcellularLocation>
</comment>
<evidence type="ECO:0000313" key="6">
    <source>
        <dbReference type="EMBL" id="KAK7253015.1"/>
    </source>
</evidence>
<dbReference type="PANTHER" id="PTHR42893">
    <property type="entry name" value="PROTEIN DETOXIFICATION 44, CHLOROPLASTIC-RELATED"/>
    <property type="match status" value="1"/>
</dbReference>
<organism evidence="6 7">
    <name type="scientific">Crotalaria pallida</name>
    <name type="common">Smooth rattlebox</name>
    <name type="synonym">Crotalaria striata</name>
    <dbReference type="NCBI Taxonomy" id="3830"/>
    <lineage>
        <taxon>Eukaryota</taxon>
        <taxon>Viridiplantae</taxon>
        <taxon>Streptophyta</taxon>
        <taxon>Embryophyta</taxon>
        <taxon>Tracheophyta</taxon>
        <taxon>Spermatophyta</taxon>
        <taxon>Magnoliopsida</taxon>
        <taxon>eudicotyledons</taxon>
        <taxon>Gunneridae</taxon>
        <taxon>Pentapetalae</taxon>
        <taxon>rosids</taxon>
        <taxon>fabids</taxon>
        <taxon>Fabales</taxon>
        <taxon>Fabaceae</taxon>
        <taxon>Papilionoideae</taxon>
        <taxon>50 kb inversion clade</taxon>
        <taxon>genistoids sensu lato</taxon>
        <taxon>core genistoids</taxon>
        <taxon>Crotalarieae</taxon>
        <taxon>Crotalaria</taxon>
    </lineage>
</organism>
<keyword evidence="5" id="KW-0472">Membrane</keyword>
<keyword evidence="7" id="KW-1185">Reference proteome</keyword>
<evidence type="ECO:0000256" key="3">
    <source>
        <dbReference type="ARBA" id="ARBA00022692"/>
    </source>
</evidence>
<evidence type="ECO:0000256" key="4">
    <source>
        <dbReference type="ARBA" id="ARBA00022989"/>
    </source>
</evidence>
<gene>
    <name evidence="6" type="ORF">RIF29_37382</name>
</gene>